<protein>
    <submittedName>
        <fullName evidence="4">Short-chain membrane-associated dehydrogenase</fullName>
    </submittedName>
</protein>
<dbReference type="PRINTS" id="PR00081">
    <property type="entry name" value="GDHRDH"/>
</dbReference>
<dbReference type="PRINTS" id="PR00080">
    <property type="entry name" value="SDRFAMILY"/>
</dbReference>
<dbReference type="InterPro" id="IPR002347">
    <property type="entry name" value="SDR_fam"/>
</dbReference>
<dbReference type="EMBL" id="FLQS01000067">
    <property type="protein sequence ID" value="SBS79139.1"/>
    <property type="molecule type" value="Genomic_DNA"/>
</dbReference>
<dbReference type="PANTHER" id="PTHR44196:SF1">
    <property type="entry name" value="DEHYDROGENASE_REDUCTASE SDR FAMILY MEMBER 7B"/>
    <property type="match status" value="1"/>
</dbReference>
<dbReference type="PROSITE" id="PS00061">
    <property type="entry name" value="ADH_SHORT"/>
    <property type="match status" value="1"/>
</dbReference>
<evidence type="ECO:0000313" key="4">
    <source>
        <dbReference type="EMBL" id="SBS79139.1"/>
    </source>
</evidence>
<evidence type="ECO:0000256" key="2">
    <source>
        <dbReference type="ARBA" id="ARBA00023002"/>
    </source>
</evidence>
<dbReference type="SUPFAM" id="SSF51735">
    <property type="entry name" value="NAD(P)-binding Rossmann-fold domains"/>
    <property type="match status" value="1"/>
</dbReference>
<dbReference type="CDD" id="cd05233">
    <property type="entry name" value="SDR_c"/>
    <property type="match status" value="1"/>
</dbReference>
<dbReference type="GO" id="GO:0016020">
    <property type="term" value="C:membrane"/>
    <property type="evidence" value="ECO:0007669"/>
    <property type="project" value="TreeGrafter"/>
</dbReference>
<keyword evidence="2" id="KW-0560">Oxidoreductase</keyword>
<comment type="similarity">
    <text evidence="1 3">Belongs to the short-chain dehydrogenases/reductases (SDR) family.</text>
</comment>
<dbReference type="AlphaFoldDB" id="A0A1Y5PP81"/>
<gene>
    <name evidence="4" type="ORF">MHPYR_70060</name>
</gene>
<name>A0A1Y5PP81_9MYCO</name>
<evidence type="ECO:0000256" key="1">
    <source>
        <dbReference type="ARBA" id="ARBA00006484"/>
    </source>
</evidence>
<dbReference type="GO" id="GO:0016491">
    <property type="term" value="F:oxidoreductase activity"/>
    <property type="evidence" value="ECO:0007669"/>
    <property type="project" value="UniProtKB-KW"/>
</dbReference>
<dbReference type="Gene3D" id="3.40.50.720">
    <property type="entry name" value="NAD(P)-binding Rossmann-like Domain"/>
    <property type="match status" value="1"/>
</dbReference>
<dbReference type="Pfam" id="PF00106">
    <property type="entry name" value="adh_short"/>
    <property type="match status" value="1"/>
</dbReference>
<organism evidence="4">
    <name type="scientific">uncultured Mycobacterium sp</name>
    <dbReference type="NCBI Taxonomy" id="171292"/>
    <lineage>
        <taxon>Bacteria</taxon>
        <taxon>Bacillati</taxon>
        <taxon>Actinomycetota</taxon>
        <taxon>Actinomycetes</taxon>
        <taxon>Mycobacteriales</taxon>
        <taxon>Mycobacteriaceae</taxon>
        <taxon>Mycobacterium</taxon>
        <taxon>environmental samples</taxon>
    </lineage>
</organism>
<dbReference type="PANTHER" id="PTHR44196">
    <property type="entry name" value="DEHYDROGENASE/REDUCTASE SDR FAMILY MEMBER 7B"/>
    <property type="match status" value="1"/>
</dbReference>
<accession>A0A1Y5PP81</accession>
<dbReference type="InterPro" id="IPR036291">
    <property type="entry name" value="NAD(P)-bd_dom_sf"/>
</dbReference>
<dbReference type="InterPro" id="IPR020904">
    <property type="entry name" value="Sc_DH/Rdtase_CS"/>
</dbReference>
<sequence length="256" mass="27217">MPNVAVVTGAAGGMGQVACSKLRARGWAVAAVDLPGTGLERVAQETGAVPFPCDVTDSDQVQHVAAGVEDRLGPIQRLFNGAGIAIPGRVEDVAAADFARVMNVNYLGTVHWVQAVAPGMRRRRHGELALVASFAGWMPTPLMGAYTATKFAVVGLAETLALELRDSGIVLRCVCPPAVDTPMLAGIFDQGLPARMQRLSRPITAERVLDSLEQSLARPKGNLMVFPDISTTLLYRVRRWAPGLLTGAIARVTARR</sequence>
<reference evidence="4" key="1">
    <citation type="submission" date="2016-03" db="EMBL/GenBank/DDBJ databases">
        <authorList>
            <person name="Ploux O."/>
        </authorList>
    </citation>
    <scope>NUCLEOTIDE SEQUENCE</scope>
    <source>
        <strain evidence="4">UC10</strain>
    </source>
</reference>
<evidence type="ECO:0000256" key="3">
    <source>
        <dbReference type="RuleBase" id="RU000363"/>
    </source>
</evidence>
<proteinExistence type="inferred from homology"/>